<accession>A0A6I4WAU1</accession>
<keyword evidence="2" id="KW-1185">Reference proteome</keyword>
<organism evidence="1 2">
    <name type="scientific">Actinomadura rayongensis</name>
    <dbReference type="NCBI Taxonomy" id="1429076"/>
    <lineage>
        <taxon>Bacteria</taxon>
        <taxon>Bacillati</taxon>
        <taxon>Actinomycetota</taxon>
        <taxon>Actinomycetes</taxon>
        <taxon>Streptosporangiales</taxon>
        <taxon>Thermomonosporaceae</taxon>
        <taxon>Actinomadura</taxon>
    </lineage>
</organism>
<dbReference type="EMBL" id="WUTW01000005">
    <property type="protein sequence ID" value="MXQ66778.1"/>
    <property type="molecule type" value="Genomic_DNA"/>
</dbReference>
<reference evidence="1 2" key="1">
    <citation type="submission" date="2019-12" db="EMBL/GenBank/DDBJ databases">
        <title>Nocardia macrotermitis sp. nov. and Nocardia aurantia sp. nov., isolated from the gut of the fungus growing-termite Macrotermes natalensis.</title>
        <authorList>
            <person name="Christine B."/>
            <person name="Rene B."/>
        </authorList>
    </citation>
    <scope>NUCLEOTIDE SEQUENCE [LARGE SCALE GENOMIC DNA]</scope>
    <source>
        <strain evidence="1 2">DSM 102126</strain>
    </source>
</reference>
<name>A0A6I4WAU1_9ACTN</name>
<protein>
    <recommendedName>
        <fullName evidence="3">Ankyrin</fullName>
    </recommendedName>
</protein>
<sequence>MIGAFEAHVTVAPDDGAGLERWASARGVKFTHILLARGRSVSQPMLTVRTDGTLAEARASAARTVAALRADGLRVLRTKIEASPSTSGVPVADGCVPGYFEHHVKLVLAPDADQAALVSLVVPHGAHVSRNARRTRPDGRAERFVTQRCHHVGAVTAGRRLDALTTALLAHGYDLAAVEREYVVFDGDPSLDDGWITEGTR</sequence>
<evidence type="ECO:0000313" key="2">
    <source>
        <dbReference type="Proteomes" id="UP000431901"/>
    </source>
</evidence>
<dbReference type="AlphaFoldDB" id="A0A6I4WAU1"/>
<comment type="caution">
    <text evidence="1">The sequence shown here is derived from an EMBL/GenBank/DDBJ whole genome shotgun (WGS) entry which is preliminary data.</text>
</comment>
<evidence type="ECO:0000313" key="1">
    <source>
        <dbReference type="EMBL" id="MXQ66778.1"/>
    </source>
</evidence>
<dbReference type="OrthoDB" id="69974at2"/>
<proteinExistence type="predicted"/>
<dbReference type="Proteomes" id="UP000431901">
    <property type="component" value="Unassembled WGS sequence"/>
</dbReference>
<dbReference type="RefSeq" id="WP_161104976.1">
    <property type="nucleotide sequence ID" value="NZ_JBHLYI010000003.1"/>
</dbReference>
<evidence type="ECO:0008006" key="3">
    <source>
        <dbReference type="Google" id="ProtNLM"/>
    </source>
</evidence>
<gene>
    <name evidence="1" type="ORF">GQ466_22430</name>
</gene>